<feature type="transmembrane region" description="Helical" evidence="2">
    <location>
        <begin position="252"/>
        <end position="271"/>
    </location>
</feature>
<dbReference type="InterPro" id="IPR000620">
    <property type="entry name" value="EamA_dom"/>
</dbReference>
<keyword evidence="2" id="KW-1133">Transmembrane helix</keyword>
<dbReference type="eggNOG" id="COG0697">
    <property type="taxonomic scope" value="Bacteria"/>
</dbReference>
<evidence type="ECO:0000313" key="4">
    <source>
        <dbReference type="EMBL" id="APT56823.1"/>
    </source>
</evidence>
<proteinExistence type="predicted"/>
<dbReference type="KEGG" id="rgi:RGI145_06590"/>
<feature type="transmembrane region" description="Helical" evidence="2">
    <location>
        <begin position="277"/>
        <end position="295"/>
    </location>
</feature>
<feature type="transmembrane region" description="Helical" evidence="2">
    <location>
        <begin position="12"/>
        <end position="29"/>
    </location>
</feature>
<keyword evidence="2" id="KW-0812">Transmembrane</keyword>
<dbReference type="GO" id="GO:0016020">
    <property type="term" value="C:membrane"/>
    <property type="evidence" value="ECO:0007669"/>
    <property type="project" value="InterPro"/>
</dbReference>
<accession>A0A1L7ADJ4</accession>
<dbReference type="STRING" id="257708.RGI145_06590"/>
<protein>
    <recommendedName>
        <fullName evidence="3">EamA domain-containing protein</fullName>
    </recommendedName>
</protein>
<feature type="domain" description="EamA" evidence="3">
    <location>
        <begin position="164"/>
        <end position="289"/>
    </location>
</feature>
<evidence type="ECO:0000256" key="1">
    <source>
        <dbReference type="SAM" id="MobiDB-lite"/>
    </source>
</evidence>
<dbReference type="AlphaFoldDB" id="A0A1L7ADJ4"/>
<evidence type="ECO:0000259" key="3">
    <source>
        <dbReference type="Pfam" id="PF00892"/>
    </source>
</evidence>
<dbReference type="InterPro" id="IPR037185">
    <property type="entry name" value="EmrE-like"/>
</dbReference>
<reference evidence="4 5" key="1">
    <citation type="submission" date="2016-05" db="EMBL/GenBank/DDBJ databases">
        <title>Complete Genome and Methylome Analysis of Psychrotrophic Bacterial Isolates from Antarctic Lake Untersee.</title>
        <authorList>
            <person name="Fomenkov A."/>
            <person name="Akimov V.N."/>
            <person name="Vasilyeva L.V."/>
            <person name="Andersen D."/>
            <person name="Vincze T."/>
            <person name="Roberts R.J."/>
        </authorList>
    </citation>
    <scope>NUCLEOTIDE SEQUENCE [LARGE SCALE GENOMIC DNA]</scope>
    <source>
        <strain evidence="4 5">U14-5</strain>
    </source>
</reference>
<gene>
    <name evidence="4" type="ORF">RGI145_06590</name>
</gene>
<dbReference type="EMBL" id="CP015583">
    <property type="protein sequence ID" value="APT56823.1"/>
    <property type="molecule type" value="Genomic_DNA"/>
</dbReference>
<feature type="transmembrane region" description="Helical" evidence="2">
    <location>
        <begin position="217"/>
        <end position="240"/>
    </location>
</feature>
<dbReference type="Pfam" id="PF00892">
    <property type="entry name" value="EamA"/>
    <property type="match status" value="2"/>
</dbReference>
<keyword evidence="2" id="KW-0472">Membrane</keyword>
<feature type="region of interest" description="Disordered" evidence="1">
    <location>
        <begin position="304"/>
        <end position="328"/>
    </location>
</feature>
<organism evidence="4 5">
    <name type="scientific">Roseomonas gilardii</name>
    <dbReference type="NCBI Taxonomy" id="257708"/>
    <lineage>
        <taxon>Bacteria</taxon>
        <taxon>Pseudomonadati</taxon>
        <taxon>Pseudomonadota</taxon>
        <taxon>Alphaproteobacteria</taxon>
        <taxon>Acetobacterales</taxon>
        <taxon>Roseomonadaceae</taxon>
        <taxon>Roseomonas</taxon>
    </lineage>
</organism>
<dbReference type="Proteomes" id="UP000185494">
    <property type="component" value="Chromosome 1"/>
</dbReference>
<dbReference type="PANTHER" id="PTHR22911">
    <property type="entry name" value="ACYL-MALONYL CONDENSING ENZYME-RELATED"/>
    <property type="match status" value="1"/>
</dbReference>
<feature type="transmembrane region" description="Helical" evidence="2">
    <location>
        <begin position="49"/>
        <end position="70"/>
    </location>
</feature>
<sequence>MSSTEVTAPKLVDDAVRGIGFVALSYLVFSLSDASMKWALPELGTAGAMIWRGLFGTLSVAFMAGVYRPGGLARIWPNNKRIIFWRGVLNVVATALYYVAWRHGLALGDTYAVAATAPLMLTLLAIPMLGETVGWRRWTSTGIGFLGVLFMFQPGGALWGLNTVLILAAVAMLAMTRIWTRVLARTDKPTTITFWLMFGQLPAGLLMLPFFPLPAEWPSLFALALVAMCGLAHGLAHYLLARGYAMAPVSTLAPLEYTPILWGTALGFLIWGDMPAWTTFAGAGVVVCAGLYNLHRERIRAREKRRREIQGEGKTAATPAPLAARTMA</sequence>
<feature type="compositionally biased region" description="Low complexity" evidence="1">
    <location>
        <begin position="315"/>
        <end position="328"/>
    </location>
</feature>
<dbReference type="SUPFAM" id="SSF103481">
    <property type="entry name" value="Multidrug resistance efflux transporter EmrE"/>
    <property type="match status" value="2"/>
</dbReference>
<name>A0A1L7ADJ4_9PROT</name>
<feature type="transmembrane region" description="Helical" evidence="2">
    <location>
        <begin position="82"/>
        <end position="99"/>
    </location>
</feature>
<evidence type="ECO:0000313" key="5">
    <source>
        <dbReference type="Proteomes" id="UP000185494"/>
    </source>
</evidence>
<evidence type="ECO:0000256" key="2">
    <source>
        <dbReference type="SAM" id="Phobius"/>
    </source>
</evidence>
<feature type="transmembrane region" description="Helical" evidence="2">
    <location>
        <begin position="159"/>
        <end position="180"/>
    </location>
</feature>
<feature type="transmembrane region" description="Helical" evidence="2">
    <location>
        <begin position="111"/>
        <end position="130"/>
    </location>
</feature>
<dbReference type="PANTHER" id="PTHR22911:SF103">
    <property type="entry name" value="BLR2811 PROTEIN"/>
    <property type="match status" value="1"/>
</dbReference>
<dbReference type="RefSeq" id="WP_075797747.1">
    <property type="nucleotide sequence ID" value="NZ_CP015583.1"/>
</dbReference>
<feature type="transmembrane region" description="Helical" evidence="2">
    <location>
        <begin position="192"/>
        <end position="211"/>
    </location>
</feature>
<feature type="domain" description="EamA" evidence="3">
    <location>
        <begin position="17"/>
        <end position="152"/>
    </location>
</feature>